<dbReference type="Proteomes" id="UP001304970">
    <property type="component" value="Chromosome"/>
</dbReference>
<dbReference type="SMART" id="SM00507">
    <property type="entry name" value="HNHc"/>
    <property type="match status" value="1"/>
</dbReference>
<dbReference type="InterPro" id="IPR002711">
    <property type="entry name" value="HNH"/>
</dbReference>
<dbReference type="EMBL" id="CP131061">
    <property type="protein sequence ID" value="WNY26307.1"/>
    <property type="molecule type" value="Genomic_DNA"/>
</dbReference>
<dbReference type="GO" id="GO:0008270">
    <property type="term" value="F:zinc ion binding"/>
    <property type="evidence" value="ECO:0007669"/>
    <property type="project" value="InterPro"/>
</dbReference>
<organism evidence="2 3">
    <name type="scientific">Methanolapillus ohkumae</name>
    <dbReference type="NCBI Taxonomy" id="3028298"/>
    <lineage>
        <taxon>Archaea</taxon>
        <taxon>Methanobacteriati</taxon>
        <taxon>Methanobacteriota</taxon>
        <taxon>Stenosarchaea group</taxon>
        <taxon>Methanomicrobia</taxon>
        <taxon>Methanosarcinales</taxon>
        <taxon>Methanosarcinaceae</taxon>
        <taxon>Methanolapillus</taxon>
    </lineage>
</organism>
<dbReference type="Pfam" id="PF01844">
    <property type="entry name" value="HNH"/>
    <property type="match status" value="1"/>
</dbReference>
<dbReference type="PANTHER" id="PTHR33877:SF1">
    <property type="entry name" value="TYPE IV METHYL-DIRECTED RESTRICTION ENZYME ECOKMCRA"/>
    <property type="match status" value="1"/>
</dbReference>
<reference evidence="2 3" key="1">
    <citation type="submission" date="2023-07" db="EMBL/GenBank/DDBJ databases">
        <title>Closed genome sequence of Methanosarcinaceae archaeon Am2.</title>
        <authorList>
            <person name="Poehlein A."/>
            <person name="Protasov E."/>
            <person name="Platt K."/>
            <person name="Reeh H."/>
            <person name="Daniel R."/>
            <person name="Brune A."/>
        </authorList>
    </citation>
    <scope>NUCLEOTIDE SEQUENCE [LARGE SCALE GENOMIC DNA]</scope>
    <source>
        <strain evidence="2 3">Am2</strain>
    </source>
</reference>
<dbReference type="InterPro" id="IPR052892">
    <property type="entry name" value="NA-targeting_endonuclease"/>
</dbReference>
<dbReference type="AlphaFoldDB" id="A0AA96V490"/>
<feature type="domain" description="HNH nuclease" evidence="1">
    <location>
        <begin position="209"/>
        <end position="263"/>
    </location>
</feature>
<keyword evidence="3" id="KW-1185">Reference proteome</keyword>
<dbReference type="InterPro" id="IPR003615">
    <property type="entry name" value="HNH_nuc"/>
</dbReference>
<dbReference type="Gene3D" id="1.10.30.50">
    <property type="match status" value="1"/>
</dbReference>
<protein>
    <recommendedName>
        <fullName evidence="1">HNH nuclease domain-containing protein</fullName>
    </recommendedName>
</protein>
<evidence type="ECO:0000313" key="2">
    <source>
        <dbReference type="EMBL" id="WNY26307.1"/>
    </source>
</evidence>
<proteinExistence type="predicted"/>
<dbReference type="GO" id="GO:0003676">
    <property type="term" value="F:nucleic acid binding"/>
    <property type="evidence" value="ECO:0007669"/>
    <property type="project" value="InterPro"/>
</dbReference>
<sequence length="269" mass="31668">MQTILILVIVFVLLVFIGYCICISTIKKHSTLYNELLIINNRYRPLFYTINDKKIIVPYSCNSLQKFRNNNNANSITNYLCGYIREQEPKWTDLYNELEHNKIKLNEYFNEYDVAKYNFAGTSYSEIKRKFPMTVAWYKNREERICTRKLLRPTVQVEIVCNISYTSPKKKNHYAERWTVGFDTIFAKIKTQKEVELSVAYQRLLMTDSLRYDILKRDNYRCRICGKSSNDGVLLEVDHITPVSKGGKTVEHNLQTLCRQCNQGKSAKM</sequence>
<name>A0AA96V490_9EURY</name>
<gene>
    <name evidence="2" type="ORF">MsAm2_00670</name>
</gene>
<accession>A0AA96V490</accession>
<evidence type="ECO:0000313" key="3">
    <source>
        <dbReference type="Proteomes" id="UP001304970"/>
    </source>
</evidence>
<dbReference type="GO" id="GO:0004519">
    <property type="term" value="F:endonuclease activity"/>
    <property type="evidence" value="ECO:0007669"/>
    <property type="project" value="InterPro"/>
</dbReference>
<dbReference type="PANTHER" id="PTHR33877">
    <property type="entry name" value="SLL1193 PROTEIN"/>
    <property type="match status" value="1"/>
</dbReference>
<evidence type="ECO:0000259" key="1">
    <source>
        <dbReference type="SMART" id="SM00507"/>
    </source>
</evidence>
<dbReference type="CDD" id="cd00085">
    <property type="entry name" value="HNHc"/>
    <property type="match status" value="1"/>
</dbReference>